<dbReference type="EMBL" id="FR695877">
    <property type="protein sequence ID" value="CBX31543.1"/>
    <property type="molecule type" value="Genomic_DNA"/>
</dbReference>
<name>E1YJT9_9BACT</name>
<organism evidence="1">
    <name type="scientific">uncultured Desulfobacterium sp</name>
    <dbReference type="NCBI Taxonomy" id="201089"/>
    <lineage>
        <taxon>Bacteria</taxon>
        <taxon>Pseudomonadati</taxon>
        <taxon>Thermodesulfobacteriota</taxon>
        <taxon>Desulfobacteria</taxon>
        <taxon>Desulfobacterales</taxon>
        <taxon>Desulfobacteriaceae</taxon>
        <taxon>Desulfobacterium</taxon>
        <taxon>environmental samples</taxon>
    </lineage>
</organism>
<evidence type="ECO:0000313" key="1">
    <source>
        <dbReference type="EMBL" id="CBX31543.1"/>
    </source>
</evidence>
<accession>E1YJT9</accession>
<protein>
    <submittedName>
        <fullName evidence="1">Uncharacterized protein</fullName>
    </submittedName>
</protein>
<sequence>MNTALKQAYFQLPEELLNELRATVDEREQSRFVSGALRKELQRVRQLKAIDETFGCWCDGEHPELAKGVDRFVRSSRKSTRKNRTNVSSCD</sequence>
<reference evidence="1" key="1">
    <citation type="journal article" date="2011" name="Environ. Microbiol.">
        <title>Genomic insights into the metabolic potential of the polycyclic aromatic hydrocarbon degrading sulfate-reducing Deltaproteobacterium N47.</title>
        <authorList>
            <person name="Bergmann F."/>
            <person name="Selesi D."/>
            <person name="Weinmaier T."/>
            <person name="Tischler P."/>
            <person name="Rattei T."/>
            <person name="Meckenstock R.U."/>
        </authorList>
    </citation>
    <scope>NUCLEOTIDE SEQUENCE</scope>
</reference>
<dbReference type="AlphaFoldDB" id="E1YJT9"/>
<proteinExistence type="predicted"/>
<gene>
    <name evidence="1" type="ORF">N47_E50550</name>
</gene>